<accession>A0A398BDT8</accession>
<dbReference type="Proteomes" id="UP000265816">
    <property type="component" value="Unassembled WGS sequence"/>
</dbReference>
<dbReference type="AlphaFoldDB" id="A0A398BDT8"/>
<evidence type="ECO:0000259" key="2">
    <source>
        <dbReference type="Pfam" id="PF13478"/>
    </source>
</evidence>
<dbReference type="InterPro" id="IPR027051">
    <property type="entry name" value="XdhC_Rossmann_dom"/>
</dbReference>
<dbReference type="PANTHER" id="PTHR30388:SF6">
    <property type="entry name" value="XANTHINE DEHYDROGENASE SUBUNIT A-RELATED"/>
    <property type="match status" value="1"/>
</dbReference>
<comment type="caution">
    <text evidence="3">The sequence shown here is derived from an EMBL/GenBank/DDBJ whole genome shotgun (WGS) entry which is preliminary data.</text>
</comment>
<dbReference type="OrthoDB" id="9773039at2"/>
<dbReference type="InterPro" id="IPR003777">
    <property type="entry name" value="XdhC_CoxI"/>
</dbReference>
<dbReference type="EMBL" id="QWVT01000015">
    <property type="protein sequence ID" value="RID85766.1"/>
    <property type="molecule type" value="Genomic_DNA"/>
</dbReference>
<evidence type="ECO:0000259" key="1">
    <source>
        <dbReference type="Pfam" id="PF02625"/>
    </source>
</evidence>
<organism evidence="3 4">
    <name type="scientific">Mesobacillus zeae</name>
    <dbReference type="NCBI Taxonomy" id="1917180"/>
    <lineage>
        <taxon>Bacteria</taxon>
        <taxon>Bacillati</taxon>
        <taxon>Bacillota</taxon>
        <taxon>Bacilli</taxon>
        <taxon>Bacillales</taxon>
        <taxon>Bacillaceae</taxon>
        <taxon>Mesobacillus</taxon>
    </lineage>
</organism>
<evidence type="ECO:0000313" key="3">
    <source>
        <dbReference type="EMBL" id="RID85766.1"/>
    </source>
</evidence>
<sequence length="346" mass="39048">MDDLYRILEIIASSEKSTMVLATIIKVEGSAYKKEGSSMLIMEDGLRIGTLTAGCLEVDLNERAKQVWAAGQSCTVEYDLNDEDDLSWGQGAGCNGVITVLLEPVKEELRRNLISLKKRLDARKTVTRIKRFTKKLEPKEDVYVVEDGTKFGSCDFFNIEYFDVPVKGGNPYKSEKGMKLKEHTSDLFFINQMVPKPYLYVFGAGEDARPLASLAARTGFNVSMIDWRPALCHNRNFPEAKELFVGPTEEMMKKLIFTKKDFVVIMTHQFQKDRYILSQLQDKTLFYLGVLGPKKRTERLLRNARVPDHIYSPAGLSIGAIGPEEIAVSIVGEMIGKIRSNRKTNL</sequence>
<dbReference type="RefSeq" id="WP_119112619.1">
    <property type="nucleotide sequence ID" value="NZ_CBCSEO010000002.1"/>
</dbReference>
<proteinExistence type="predicted"/>
<name>A0A398BDT8_9BACI</name>
<feature type="domain" description="XdhC Rossmann" evidence="2">
    <location>
        <begin position="199"/>
        <end position="334"/>
    </location>
</feature>
<dbReference type="Gene3D" id="3.40.50.720">
    <property type="entry name" value="NAD(P)-binding Rossmann-like Domain"/>
    <property type="match status" value="1"/>
</dbReference>
<dbReference type="InterPro" id="IPR052698">
    <property type="entry name" value="MoCofactor_Util/Proc"/>
</dbReference>
<keyword evidence="4" id="KW-1185">Reference proteome</keyword>
<feature type="domain" description="XdhC- CoxI" evidence="1">
    <location>
        <begin position="16"/>
        <end position="79"/>
    </location>
</feature>
<dbReference type="Pfam" id="PF13478">
    <property type="entry name" value="XdhC_C"/>
    <property type="match status" value="1"/>
</dbReference>
<reference evidence="3 4" key="1">
    <citation type="submission" date="2018-08" db="EMBL/GenBank/DDBJ databases">
        <title>Bacillus jemisoniae sp. nov., Bacillus chryseoplanitiae sp. nov., Bacillus resnikiae sp. nov., and Bacillus frankliniae sp. nov., isolated from Viking spacecraft and associated surfaces.</title>
        <authorList>
            <person name="Seuylemezian A."/>
            <person name="Vaishampayan P."/>
        </authorList>
    </citation>
    <scope>NUCLEOTIDE SEQUENCE [LARGE SCALE GENOMIC DNA]</scope>
    <source>
        <strain evidence="3 4">JJ-247</strain>
    </source>
</reference>
<dbReference type="PANTHER" id="PTHR30388">
    <property type="entry name" value="ALDEHYDE OXIDOREDUCTASE MOLYBDENUM COFACTOR ASSEMBLY PROTEIN"/>
    <property type="match status" value="1"/>
</dbReference>
<evidence type="ECO:0000313" key="4">
    <source>
        <dbReference type="Proteomes" id="UP000265816"/>
    </source>
</evidence>
<dbReference type="Pfam" id="PF02625">
    <property type="entry name" value="XdhC_CoxI"/>
    <property type="match status" value="1"/>
</dbReference>
<protein>
    <submittedName>
        <fullName evidence="3">XdhC family protein</fullName>
    </submittedName>
</protein>
<gene>
    <name evidence="3" type="ORF">D1970_09525</name>
</gene>